<proteinExistence type="inferred from homology"/>
<keyword evidence="7 10" id="KW-0067">ATP-binding</keyword>
<organism evidence="12">
    <name type="scientific">Marseillevirus sp</name>
    <dbReference type="NCBI Taxonomy" id="2809551"/>
    <lineage>
        <taxon>Viruses</taxon>
        <taxon>Varidnaviria</taxon>
        <taxon>Bamfordvirae</taxon>
        <taxon>Nucleocytoviricota</taxon>
        <taxon>Megaviricetes</taxon>
        <taxon>Pimascovirales</taxon>
        <taxon>Pimascovirales incertae sedis</taxon>
        <taxon>Marseilleviridae</taxon>
        <taxon>Marseillevirus</taxon>
    </lineage>
</organism>
<sequence length="186" mass="21002">MDVSGTLEMIFGPMRSGKTTELRRRLGIFASLGFKVTCANSLKDTRSDNGFSTHNKELCEDSENIFPQKVGKVRDIDIRGFDVIGIDEAQFFLEKTLVKDVMKIVKAGKVVIMSGLDGDSKQKKMGKYLELIPKADKAEKILAWCYFCAQEKRMVRAPFSKRLVENKEKVLVGNMYASVCRKCLED</sequence>
<evidence type="ECO:0000256" key="5">
    <source>
        <dbReference type="ARBA" id="ARBA00022741"/>
    </source>
</evidence>
<comment type="catalytic activity">
    <reaction evidence="10">
        <text>thymidine + ATP = dTMP + ADP + H(+)</text>
        <dbReference type="Rhea" id="RHEA:19129"/>
        <dbReference type="ChEBI" id="CHEBI:15378"/>
        <dbReference type="ChEBI" id="CHEBI:17748"/>
        <dbReference type="ChEBI" id="CHEBI:30616"/>
        <dbReference type="ChEBI" id="CHEBI:63528"/>
        <dbReference type="ChEBI" id="CHEBI:456216"/>
        <dbReference type="EC" id="2.7.1.21"/>
    </reaction>
</comment>
<keyword evidence="5 10" id="KW-0547">Nucleotide-binding</keyword>
<dbReference type="EMBL" id="OR343189">
    <property type="protein sequence ID" value="WNL50341.1"/>
    <property type="molecule type" value="Genomic_DNA"/>
</dbReference>
<dbReference type="PANTHER" id="PTHR11441:SF0">
    <property type="entry name" value="THYMIDINE KINASE, CYTOSOLIC"/>
    <property type="match status" value="1"/>
</dbReference>
<evidence type="ECO:0000256" key="10">
    <source>
        <dbReference type="RuleBase" id="RU000544"/>
    </source>
</evidence>
<dbReference type="PANTHER" id="PTHR11441">
    <property type="entry name" value="THYMIDINE KINASE"/>
    <property type="match status" value="1"/>
</dbReference>
<feature type="binding site" evidence="9">
    <location>
        <begin position="170"/>
        <end position="173"/>
    </location>
    <ligand>
        <name>substrate</name>
    </ligand>
</feature>
<evidence type="ECO:0000256" key="9">
    <source>
        <dbReference type="PIRSR" id="PIRSR035805-2"/>
    </source>
</evidence>
<evidence type="ECO:0000313" key="12">
    <source>
        <dbReference type="EMBL" id="WNL50341.1"/>
    </source>
</evidence>
<evidence type="ECO:0000256" key="2">
    <source>
        <dbReference type="ARBA" id="ARBA00012118"/>
    </source>
</evidence>
<protein>
    <recommendedName>
        <fullName evidence="2 10">Thymidine kinase</fullName>
        <ecNumber evidence="2 10">2.7.1.21</ecNumber>
    </recommendedName>
</protein>
<keyword evidence="6 10" id="KW-0418">Kinase</keyword>
<dbReference type="GO" id="GO:0005524">
    <property type="term" value="F:ATP binding"/>
    <property type="evidence" value="ECO:0007669"/>
    <property type="project" value="UniProtKB-KW"/>
</dbReference>
<dbReference type="InterPro" id="IPR027417">
    <property type="entry name" value="P-loop_NTPase"/>
</dbReference>
<dbReference type="InterPro" id="IPR001267">
    <property type="entry name" value="Thymidine_kinase"/>
</dbReference>
<accession>A0AA96IYL7</accession>
<name>A0AA96IYL7_9VIRU</name>
<gene>
    <name evidence="12" type="ORF">MarDSR_302</name>
</gene>
<dbReference type="PIRSF" id="PIRSF035805">
    <property type="entry name" value="TK_cell"/>
    <property type="match status" value="1"/>
</dbReference>
<evidence type="ECO:0000256" key="8">
    <source>
        <dbReference type="PIRSR" id="PIRSR035805-1"/>
    </source>
</evidence>
<dbReference type="GO" id="GO:0071897">
    <property type="term" value="P:DNA biosynthetic process"/>
    <property type="evidence" value="ECO:0007669"/>
    <property type="project" value="UniProtKB-KW"/>
</dbReference>
<reference evidence="12" key="1">
    <citation type="submission" date="2023-07" db="EMBL/GenBank/DDBJ databases">
        <authorList>
            <person name="Xia Y."/>
        </authorList>
    </citation>
    <scope>NUCLEOTIDE SEQUENCE</scope>
    <source>
        <strain evidence="12">E</strain>
    </source>
</reference>
<dbReference type="SUPFAM" id="SSF52540">
    <property type="entry name" value="P-loop containing nucleoside triphosphate hydrolases"/>
    <property type="match status" value="1"/>
</dbReference>
<dbReference type="GO" id="GO:0004797">
    <property type="term" value="F:thymidine kinase activity"/>
    <property type="evidence" value="ECO:0007669"/>
    <property type="project" value="UniProtKB-EC"/>
</dbReference>
<evidence type="ECO:0000256" key="7">
    <source>
        <dbReference type="ARBA" id="ARBA00022840"/>
    </source>
</evidence>
<feature type="active site" description="Proton acceptor" evidence="8">
    <location>
        <position position="88"/>
    </location>
</feature>
<evidence type="ECO:0000256" key="4">
    <source>
        <dbReference type="ARBA" id="ARBA00022679"/>
    </source>
</evidence>
<comment type="similarity">
    <text evidence="1 11">Belongs to the thymidine kinase family.</text>
</comment>
<dbReference type="Pfam" id="PF00265">
    <property type="entry name" value="TK"/>
    <property type="match status" value="1"/>
</dbReference>
<dbReference type="Gene3D" id="3.40.50.300">
    <property type="entry name" value="P-loop containing nucleotide triphosphate hydrolases"/>
    <property type="match status" value="1"/>
</dbReference>
<feature type="binding site" evidence="9">
    <location>
        <position position="176"/>
    </location>
    <ligand>
        <name>substrate</name>
    </ligand>
</feature>
<dbReference type="EC" id="2.7.1.21" evidence="2 10"/>
<keyword evidence="3 10" id="KW-0237">DNA synthesis</keyword>
<evidence type="ECO:0000256" key="3">
    <source>
        <dbReference type="ARBA" id="ARBA00022634"/>
    </source>
</evidence>
<keyword evidence="4 10" id="KW-0808">Transferase</keyword>
<evidence type="ECO:0000256" key="6">
    <source>
        <dbReference type="ARBA" id="ARBA00022777"/>
    </source>
</evidence>
<dbReference type="GO" id="GO:0046104">
    <property type="term" value="P:thymidine metabolic process"/>
    <property type="evidence" value="ECO:0007669"/>
    <property type="project" value="TreeGrafter"/>
</dbReference>
<evidence type="ECO:0000256" key="1">
    <source>
        <dbReference type="ARBA" id="ARBA00007587"/>
    </source>
</evidence>
<dbReference type="Gene3D" id="3.30.60.20">
    <property type="match status" value="1"/>
</dbReference>
<evidence type="ECO:0000256" key="11">
    <source>
        <dbReference type="RuleBase" id="RU004165"/>
    </source>
</evidence>